<evidence type="ECO:0000313" key="2">
    <source>
        <dbReference type="Proteomes" id="UP000008319"/>
    </source>
</evidence>
<evidence type="ECO:0000313" key="1">
    <source>
        <dbReference type="EMBL" id="CAR44206.1"/>
    </source>
</evidence>
<dbReference type="AlphaFoldDB" id="B4F1B6"/>
<dbReference type="EnsemblBacteria" id="CAR44206">
    <property type="protein sequence ID" value="CAR44206"/>
    <property type="gene ID" value="PMI2106"/>
</dbReference>
<dbReference type="EMBL" id="AM942759">
    <property type="protein sequence ID" value="CAR44206.1"/>
    <property type="molecule type" value="Genomic_DNA"/>
</dbReference>
<dbReference type="HOGENOM" id="CLU_2938024_0_0_6"/>
<organism evidence="1 2">
    <name type="scientific">Proteus mirabilis (strain HI4320)</name>
    <dbReference type="NCBI Taxonomy" id="529507"/>
    <lineage>
        <taxon>Bacteria</taxon>
        <taxon>Pseudomonadati</taxon>
        <taxon>Pseudomonadota</taxon>
        <taxon>Gammaproteobacteria</taxon>
        <taxon>Enterobacterales</taxon>
        <taxon>Morganellaceae</taxon>
        <taxon>Proteus</taxon>
    </lineage>
</organism>
<dbReference type="KEGG" id="pmr:PMI2106"/>
<proteinExistence type="predicted"/>
<name>B4F1B6_PROMH</name>
<sequence length="60" mass="7152">MNSNDQLSKSISGKKIEKLIEFYANYIQILHKITVNLSNVASLQVRKFMMKIERQMQYRM</sequence>
<reference evidence="1 2" key="1">
    <citation type="journal article" date="2008" name="J. Bacteriol.">
        <title>Complete genome sequence of uropathogenic Proteus mirabilis, a master of both adherence and motility.</title>
        <authorList>
            <person name="Pearson M.M."/>
            <person name="Sebaihia M."/>
            <person name="Churcher C."/>
            <person name="Quail M.A."/>
            <person name="Seshasayee A.S."/>
            <person name="Luscombe N.M."/>
            <person name="Abdellah Z."/>
            <person name="Arrosmith C."/>
            <person name="Atkin B."/>
            <person name="Chillingworth T."/>
            <person name="Hauser H."/>
            <person name="Jagels K."/>
            <person name="Moule S."/>
            <person name="Mungall K."/>
            <person name="Norbertczak H."/>
            <person name="Rabbinowitsch E."/>
            <person name="Walker D."/>
            <person name="Whithead S."/>
            <person name="Thomson N.R."/>
            <person name="Rather P.N."/>
            <person name="Parkhill J."/>
            <person name="Mobley H.L."/>
        </authorList>
    </citation>
    <scope>NUCLEOTIDE SEQUENCE [LARGE SCALE GENOMIC DNA]</scope>
    <source>
        <strain evidence="1 2">HI4320</strain>
    </source>
</reference>
<keyword evidence="2" id="KW-1185">Reference proteome</keyword>
<dbReference type="Proteomes" id="UP000008319">
    <property type="component" value="Chromosome"/>
</dbReference>
<accession>B4F1B6</accession>
<gene>
    <name evidence="1" type="ordered locus">PMI2106</name>
</gene>
<protein>
    <submittedName>
        <fullName evidence="1">Uncharacterized protein</fullName>
    </submittedName>
</protein>